<accession>A0A6J5U2I0</accession>
<evidence type="ECO:0000313" key="4">
    <source>
        <dbReference type="Proteomes" id="UP000507245"/>
    </source>
</evidence>
<evidence type="ECO:0000313" key="1">
    <source>
        <dbReference type="EMBL" id="CAB4270511.1"/>
    </source>
</evidence>
<reference evidence="4" key="1">
    <citation type="journal article" date="2020" name="Genome Biol.">
        <title>Gamete binning: chromosome-level and haplotype-resolved genome assembly enabled by high-throughput single-cell sequencing of gamete genomes.</title>
        <authorList>
            <person name="Campoy J.A."/>
            <person name="Sun H."/>
            <person name="Goel M."/>
            <person name="Jiao W.-B."/>
            <person name="Folz-Donahue K."/>
            <person name="Wang N."/>
            <person name="Rubio M."/>
            <person name="Liu C."/>
            <person name="Kukat C."/>
            <person name="Ruiz D."/>
            <person name="Huettel B."/>
            <person name="Schneeberger K."/>
        </authorList>
    </citation>
    <scope>NUCLEOTIDE SEQUENCE [LARGE SCALE GENOMIC DNA]</scope>
    <source>
        <strain evidence="4">cv. Rojo Pasion</strain>
    </source>
</reference>
<organism evidence="1 3">
    <name type="scientific">Prunus armeniaca</name>
    <name type="common">Apricot</name>
    <name type="synonym">Armeniaca vulgaris</name>
    <dbReference type="NCBI Taxonomy" id="36596"/>
    <lineage>
        <taxon>Eukaryota</taxon>
        <taxon>Viridiplantae</taxon>
        <taxon>Streptophyta</taxon>
        <taxon>Embryophyta</taxon>
        <taxon>Tracheophyta</taxon>
        <taxon>Spermatophyta</taxon>
        <taxon>Magnoliopsida</taxon>
        <taxon>eudicotyledons</taxon>
        <taxon>Gunneridae</taxon>
        <taxon>Pentapetalae</taxon>
        <taxon>rosids</taxon>
        <taxon>fabids</taxon>
        <taxon>Rosales</taxon>
        <taxon>Rosaceae</taxon>
        <taxon>Amygdaloideae</taxon>
        <taxon>Amygdaleae</taxon>
        <taxon>Prunus</taxon>
    </lineage>
</organism>
<keyword evidence="4" id="KW-1185">Reference proteome</keyword>
<dbReference type="EMBL" id="CAEKKB010000002">
    <property type="protein sequence ID" value="CAB4300912.1"/>
    <property type="molecule type" value="Genomic_DNA"/>
</dbReference>
<name>A0A6J5U2I0_PRUAR</name>
<dbReference type="OrthoDB" id="10327290at2759"/>
<dbReference type="Proteomes" id="UP000507222">
    <property type="component" value="Unassembled WGS sequence"/>
</dbReference>
<reference evidence="1 3" key="2">
    <citation type="submission" date="2020-05" db="EMBL/GenBank/DDBJ databases">
        <authorList>
            <person name="Campoy J."/>
            <person name="Schneeberger K."/>
            <person name="Spophaly S."/>
        </authorList>
    </citation>
    <scope>NUCLEOTIDE SEQUENCE [LARGE SCALE GENOMIC DNA]</scope>
    <source>
        <strain evidence="1">PruArmRojPasFocal</strain>
    </source>
</reference>
<sequence length="74" mass="7968">MGLLLSYAPKNIMLLSLLPKAPVSAHFPPPEKPPRKLFQFHVRSVAAPAEAVSGAQRKYYLLGGKSLAMGIPTP</sequence>
<dbReference type="Proteomes" id="UP000507245">
    <property type="component" value="Unassembled WGS sequence"/>
</dbReference>
<evidence type="ECO:0000313" key="2">
    <source>
        <dbReference type="EMBL" id="CAB4300912.1"/>
    </source>
</evidence>
<protein>
    <submittedName>
        <fullName evidence="1">Uncharacterized protein</fullName>
    </submittedName>
</protein>
<gene>
    <name evidence="1" type="ORF">CURHAP_LOCUS16648</name>
    <name evidence="2" type="ORF">ORAREDHAP_LOCUS16229</name>
</gene>
<dbReference type="AlphaFoldDB" id="A0A6J5U2I0"/>
<dbReference type="EMBL" id="CAEKDK010000002">
    <property type="protein sequence ID" value="CAB4270511.1"/>
    <property type="molecule type" value="Genomic_DNA"/>
</dbReference>
<evidence type="ECO:0000313" key="3">
    <source>
        <dbReference type="Proteomes" id="UP000507222"/>
    </source>
</evidence>
<proteinExistence type="predicted"/>